<dbReference type="Pfam" id="PF21082">
    <property type="entry name" value="MS_channel_3rd"/>
    <property type="match status" value="1"/>
</dbReference>
<evidence type="ECO:0008006" key="13">
    <source>
        <dbReference type="Google" id="ProtNLM"/>
    </source>
</evidence>
<organism evidence="11 12">
    <name type="scientific">Candidatus Magasanikbacteria bacterium CG10_big_fil_rev_8_21_14_0_10_47_10</name>
    <dbReference type="NCBI Taxonomy" id="1974652"/>
    <lineage>
        <taxon>Bacteria</taxon>
        <taxon>Candidatus Magasanikiibacteriota</taxon>
    </lineage>
</organism>
<proteinExistence type="inferred from homology"/>
<dbReference type="InterPro" id="IPR010920">
    <property type="entry name" value="LSM_dom_sf"/>
</dbReference>
<evidence type="ECO:0000256" key="1">
    <source>
        <dbReference type="ARBA" id="ARBA00004651"/>
    </source>
</evidence>
<dbReference type="InterPro" id="IPR011066">
    <property type="entry name" value="MscS_channel_C_sf"/>
</dbReference>
<dbReference type="Pfam" id="PF21088">
    <property type="entry name" value="MS_channel_1st"/>
    <property type="match status" value="1"/>
</dbReference>
<dbReference type="PANTHER" id="PTHR30566:SF25">
    <property type="entry name" value="INNER MEMBRANE PROTEIN"/>
    <property type="match status" value="1"/>
</dbReference>
<evidence type="ECO:0000259" key="8">
    <source>
        <dbReference type="Pfam" id="PF00924"/>
    </source>
</evidence>
<name>A0A2H0TQQ8_9BACT</name>
<keyword evidence="4 7" id="KW-0812">Transmembrane</keyword>
<dbReference type="InterPro" id="IPR006685">
    <property type="entry name" value="MscS_channel_2nd"/>
</dbReference>
<dbReference type="SUPFAM" id="SSF82689">
    <property type="entry name" value="Mechanosensitive channel protein MscS (YggB), C-terminal domain"/>
    <property type="match status" value="1"/>
</dbReference>
<protein>
    <recommendedName>
        <fullName evidence="13">Mechanosensitive ion channel protein MscS</fullName>
    </recommendedName>
</protein>
<feature type="transmembrane region" description="Helical" evidence="7">
    <location>
        <begin position="34"/>
        <end position="58"/>
    </location>
</feature>
<dbReference type="Proteomes" id="UP000230154">
    <property type="component" value="Unassembled WGS sequence"/>
</dbReference>
<dbReference type="GO" id="GO:0005886">
    <property type="term" value="C:plasma membrane"/>
    <property type="evidence" value="ECO:0007669"/>
    <property type="project" value="UniProtKB-SubCell"/>
</dbReference>
<comment type="subcellular location">
    <subcellularLocation>
        <location evidence="1">Cell membrane</location>
        <topology evidence="1">Multi-pass membrane protein</topology>
    </subcellularLocation>
</comment>
<keyword evidence="6 7" id="KW-0472">Membrane</keyword>
<dbReference type="Gene3D" id="2.30.30.60">
    <property type="match status" value="1"/>
</dbReference>
<feature type="domain" description="Mechanosensitive ion channel transmembrane helices 2/3" evidence="10">
    <location>
        <begin position="163"/>
        <end position="203"/>
    </location>
</feature>
<comment type="similarity">
    <text evidence="2">Belongs to the MscS (TC 1.A.23) family.</text>
</comment>
<accession>A0A2H0TQQ8</accession>
<feature type="transmembrane region" description="Helical" evidence="7">
    <location>
        <begin position="182"/>
        <end position="202"/>
    </location>
</feature>
<dbReference type="Gene3D" id="3.30.70.100">
    <property type="match status" value="1"/>
</dbReference>
<evidence type="ECO:0000256" key="6">
    <source>
        <dbReference type="ARBA" id="ARBA00023136"/>
    </source>
</evidence>
<evidence type="ECO:0000259" key="10">
    <source>
        <dbReference type="Pfam" id="PF21088"/>
    </source>
</evidence>
<sequence>MGIPPHFMYTIVTMTQLEQAQTILARYFLFGNSFLTYAQALAVFLSISLALKLFELIIIQRLEKLAKKSKTYIDDAIVAGIKGLGLPMYIAVSLYFSLALITLPDPVARGVNIALYLVMLQQIMRGVGLGFSAYIEQYIGEKENNGQSDAKHARAMLGIMRGITISLLWIVALLFLASNIGINVTSLVASLGIGGIAVALALQNVLGDMFSSFSIFIDKPFQVGDFIQVGENSGTVKYIGMRSTRIQTQRGQELVISNRELTMSKIENFRLLERRRDVIVLNIPYGLPRKALEEVPGIVKKVISSSGKLATYDRCHLRDFADSSIQFEIVYYVETADYMKYMSCREKILLGVYTALAREKIDIPYPTQIIKLEHI</sequence>
<evidence type="ECO:0000256" key="4">
    <source>
        <dbReference type="ARBA" id="ARBA00022692"/>
    </source>
</evidence>
<keyword evidence="3" id="KW-1003">Cell membrane</keyword>
<dbReference type="EMBL" id="PFCB01000020">
    <property type="protein sequence ID" value="PIR74481.1"/>
    <property type="molecule type" value="Genomic_DNA"/>
</dbReference>
<dbReference type="InterPro" id="IPR011014">
    <property type="entry name" value="MscS_channel_TM-2"/>
</dbReference>
<dbReference type="InterPro" id="IPR023408">
    <property type="entry name" value="MscS_beta-dom_sf"/>
</dbReference>
<gene>
    <name evidence="11" type="ORF">COU35_02270</name>
</gene>
<dbReference type="SUPFAM" id="SSF82861">
    <property type="entry name" value="Mechanosensitive channel protein MscS (YggB), transmembrane region"/>
    <property type="match status" value="1"/>
</dbReference>
<evidence type="ECO:0000256" key="2">
    <source>
        <dbReference type="ARBA" id="ARBA00008017"/>
    </source>
</evidence>
<dbReference type="Gene3D" id="1.10.287.1260">
    <property type="match status" value="1"/>
</dbReference>
<evidence type="ECO:0000313" key="12">
    <source>
        <dbReference type="Proteomes" id="UP000230154"/>
    </source>
</evidence>
<dbReference type="SUPFAM" id="SSF50182">
    <property type="entry name" value="Sm-like ribonucleoproteins"/>
    <property type="match status" value="1"/>
</dbReference>
<evidence type="ECO:0000256" key="7">
    <source>
        <dbReference type="SAM" id="Phobius"/>
    </source>
</evidence>
<feature type="domain" description="Mechanosensitive ion channel MscS" evidence="8">
    <location>
        <begin position="204"/>
        <end position="270"/>
    </location>
</feature>
<keyword evidence="5 7" id="KW-1133">Transmembrane helix</keyword>
<dbReference type="InterPro" id="IPR049278">
    <property type="entry name" value="MS_channel_C"/>
</dbReference>
<evidence type="ECO:0000256" key="3">
    <source>
        <dbReference type="ARBA" id="ARBA00022475"/>
    </source>
</evidence>
<evidence type="ECO:0000256" key="5">
    <source>
        <dbReference type="ARBA" id="ARBA00022989"/>
    </source>
</evidence>
<dbReference type="Pfam" id="PF00924">
    <property type="entry name" value="MS_channel_2nd"/>
    <property type="match status" value="1"/>
</dbReference>
<comment type="caution">
    <text evidence="11">The sequence shown here is derived from an EMBL/GenBank/DDBJ whole genome shotgun (WGS) entry which is preliminary data.</text>
</comment>
<evidence type="ECO:0000313" key="11">
    <source>
        <dbReference type="EMBL" id="PIR74481.1"/>
    </source>
</evidence>
<dbReference type="GO" id="GO:0055085">
    <property type="term" value="P:transmembrane transport"/>
    <property type="evidence" value="ECO:0007669"/>
    <property type="project" value="InterPro"/>
</dbReference>
<feature type="transmembrane region" description="Helical" evidence="7">
    <location>
        <begin position="79"/>
        <end position="101"/>
    </location>
</feature>
<feature type="transmembrane region" description="Helical" evidence="7">
    <location>
        <begin position="155"/>
        <end position="176"/>
    </location>
</feature>
<reference evidence="12" key="1">
    <citation type="submission" date="2017-09" db="EMBL/GenBank/DDBJ databases">
        <title>Depth-based differentiation of microbial function through sediment-hosted aquifers and enrichment of novel symbionts in the deep terrestrial subsurface.</title>
        <authorList>
            <person name="Probst A.J."/>
            <person name="Ladd B."/>
            <person name="Jarett J.K."/>
            <person name="Geller-Mcgrath D.E."/>
            <person name="Sieber C.M.K."/>
            <person name="Emerson J.B."/>
            <person name="Anantharaman K."/>
            <person name="Thomas B.C."/>
            <person name="Malmstrom R."/>
            <person name="Stieglmeier M."/>
            <person name="Klingl A."/>
            <person name="Woyke T."/>
            <person name="Ryan C.M."/>
            <person name="Banfield J.F."/>
        </authorList>
    </citation>
    <scope>NUCLEOTIDE SEQUENCE [LARGE SCALE GENOMIC DNA]</scope>
</reference>
<evidence type="ECO:0000259" key="9">
    <source>
        <dbReference type="Pfam" id="PF21082"/>
    </source>
</evidence>
<dbReference type="PANTHER" id="PTHR30566">
    <property type="entry name" value="YNAI-RELATED MECHANOSENSITIVE ION CHANNEL"/>
    <property type="match status" value="1"/>
</dbReference>
<dbReference type="InterPro" id="IPR049142">
    <property type="entry name" value="MS_channel_1st"/>
</dbReference>
<dbReference type="AlphaFoldDB" id="A0A2H0TQQ8"/>
<feature type="domain" description="Mechanosensitive ion channel MscS C-terminal" evidence="9">
    <location>
        <begin position="278"/>
        <end position="363"/>
    </location>
</feature>